<dbReference type="PANTHER" id="PTHR23514:SF13">
    <property type="entry name" value="INNER MEMBRANE PROTEIN YBJJ"/>
    <property type="match status" value="1"/>
</dbReference>
<keyword evidence="4 5" id="KW-0472">Membrane</keyword>
<evidence type="ECO:0000256" key="3">
    <source>
        <dbReference type="ARBA" id="ARBA00022989"/>
    </source>
</evidence>
<comment type="subcellular location">
    <subcellularLocation>
        <location evidence="1">Membrane</location>
        <topology evidence="1">Multi-pass membrane protein</topology>
    </subcellularLocation>
</comment>
<feature type="domain" description="Major facilitator superfamily (MFS) profile" evidence="6">
    <location>
        <begin position="18"/>
        <end position="385"/>
    </location>
</feature>
<feature type="transmembrane region" description="Helical" evidence="5">
    <location>
        <begin position="279"/>
        <end position="299"/>
    </location>
</feature>
<keyword evidence="3 5" id="KW-1133">Transmembrane helix</keyword>
<evidence type="ECO:0000259" key="6">
    <source>
        <dbReference type="PROSITE" id="PS50850"/>
    </source>
</evidence>
<keyword evidence="2 5" id="KW-0812">Transmembrane</keyword>
<dbReference type="SUPFAM" id="SSF103473">
    <property type="entry name" value="MFS general substrate transporter"/>
    <property type="match status" value="1"/>
</dbReference>
<dbReference type="RefSeq" id="WP_340237623.1">
    <property type="nucleotide sequence ID" value="NZ_JBBEWC010000008.1"/>
</dbReference>
<feature type="transmembrane region" description="Helical" evidence="5">
    <location>
        <begin position="54"/>
        <end position="76"/>
    </location>
</feature>
<evidence type="ECO:0000256" key="2">
    <source>
        <dbReference type="ARBA" id="ARBA00022692"/>
    </source>
</evidence>
<dbReference type="Gene3D" id="1.20.1250.20">
    <property type="entry name" value="MFS general substrate transporter like domains"/>
    <property type="match status" value="2"/>
</dbReference>
<feature type="transmembrane region" description="Helical" evidence="5">
    <location>
        <begin position="305"/>
        <end position="324"/>
    </location>
</feature>
<dbReference type="PANTHER" id="PTHR23514">
    <property type="entry name" value="BYPASS OF STOP CODON PROTEIN 6"/>
    <property type="match status" value="1"/>
</dbReference>
<feature type="transmembrane region" description="Helical" evidence="5">
    <location>
        <begin position="364"/>
        <end position="382"/>
    </location>
</feature>
<dbReference type="InterPro" id="IPR011701">
    <property type="entry name" value="MFS"/>
</dbReference>
<dbReference type="Pfam" id="PF07690">
    <property type="entry name" value="MFS_1"/>
    <property type="match status" value="1"/>
</dbReference>
<feature type="transmembrane region" description="Helical" evidence="5">
    <location>
        <begin position="145"/>
        <end position="166"/>
    </location>
</feature>
<name>A0ABW5JB85_9BACT</name>
<evidence type="ECO:0000313" key="7">
    <source>
        <dbReference type="EMBL" id="MFD2522617.1"/>
    </source>
</evidence>
<feature type="transmembrane region" description="Helical" evidence="5">
    <location>
        <begin position="108"/>
        <end position="133"/>
    </location>
</feature>
<protein>
    <submittedName>
        <fullName evidence="7">MFS transporter</fullName>
    </submittedName>
</protein>
<dbReference type="InterPro" id="IPR051788">
    <property type="entry name" value="MFS_Transporter"/>
</dbReference>
<dbReference type="EMBL" id="JBHULC010000021">
    <property type="protein sequence ID" value="MFD2522617.1"/>
    <property type="molecule type" value="Genomic_DNA"/>
</dbReference>
<feature type="transmembrane region" description="Helical" evidence="5">
    <location>
        <begin position="83"/>
        <end position="102"/>
    </location>
</feature>
<dbReference type="InterPro" id="IPR020846">
    <property type="entry name" value="MFS_dom"/>
</dbReference>
<keyword evidence="8" id="KW-1185">Reference proteome</keyword>
<sequence>MDLPLPTDTTPQKQLSKARFATQALFLVCGLGLATWVPMVPLAKIRLNLNEAELGLILLCLGAGAMTIMPFTGSLINRFGSRLIMLLSALMIAAVLPLLLFASTSLALAVSLYLFGVAIGAIDVSMNAQAVVIQERTGKYIMSSFHGLFSVGGLIGSLGLGFLLGLGLSSTLAIVVISGLLVFIAVSQYSSLLPRSEEKTVEAATLTIPKGRVLVLGLMCFVAFLAEGAILDWSAVFLQFYRNFNESISGVGFAAFSVAMAIMRMSGDKLIHHFNPKKVVLYGGIIAAIGIIIAISIPIGAITVFGFVLVGIGCANIVPVFFSAAGDLPDTSPSVAIAGVTTLGYIGQLAGPAALGFIAELTSLPLALGGVSVLLVIVAFTFKDK</sequence>
<evidence type="ECO:0000256" key="1">
    <source>
        <dbReference type="ARBA" id="ARBA00004141"/>
    </source>
</evidence>
<comment type="caution">
    <text evidence="7">The sequence shown here is derived from an EMBL/GenBank/DDBJ whole genome shotgun (WGS) entry which is preliminary data.</text>
</comment>
<feature type="transmembrane region" description="Helical" evidence="5">
    <location>
        <begin position="247"/>
        <end position="267"/>
    </location>
</feature>
<proteinExistence type="predicted"/>
<gene>
    <name evidence="7" type="ORF">ACFSR2_17095</name>
</gene>
<feature type="transmembrane region" description="Helical" evidence="5">
    <location>
        <begin position="336"/>
        <end position="358"/>
    </location>
</feature>
<accession>A0ABW5JB85</accession>
<feature type="transmembrane region" description="Helical" evidence="5">
    <location>
        <begin position="20"/>
        <end position="42"/>
    </location>
</feature>
<dbReference type="PROSITE" id="PS50850">
    <property type="entry name" value="MFS"/>
    <property type="match status" value="1"/>
</dbReference>
<dbReference type="Proteomes" id="UP001597510">
    <property type="component" value="Unassembled WGS sequence"/>
</dbReference>
<dbReference type="InterPro" id="IPR036259">
    <property type="entry name" value="MFS_trans_sf"/>
</dbReference>
<reference evidence="8" key="1">
    <citation type="journal article" date="2019" name="Int. J. Syst. Evol. Microbiol.">
        <title>The Global Catalogue of Microorganisms (GCM) 10K type strain sequencing project: providing services to taxonomists for standard genome sequencing and annotation.</title>
        <authorList>
            <consortium name="The Broad Institute Genomics Platform"/>
            <consortium name="The Broad Institute Genome Sequencing Center for Infectious Disease"/>
            <person name="Wu L."/>
            <person name="Ma J."/>
        </authorList>
    </citation>
    <scope>NUCLEOTIDE SEQUENCE [LARGE SCALE GENOMIC DNA]</scope>
    <source>
        <strain evidence="8">KCTC 52344</strain>
    </source>
</reference>
<evidence type="ECO:0000313" key="8">
    <source>
        <dbReference type="Proteomes" id="UP001597510"/>
    </source>
</evidence>
<dbReference type="CDD" id="cd17393">
    <property type="entry name" value="MFS_MosC_like"/>
    <property type="match status" value="1"/>
</dbReference>
<organism evidence="7 8">
    <name type="scientific">Emticicia soli</name>
    <dbReference type="NCBI Taxonomy" id="2027878"/>
    <lineage>
        <taxon>Bacteria</taxon>
        <taxon>Pseudomonadati</taxon>
        <taxon>Bacteroidota</taxon>
        <taxon>Cytophagia</taxon>
        <taxon>Cytophagales</taxon>
        <taxon>Leadbetterellaceae</taxon>
        <taxon>Emticicia</taxon>
    </lineage>
</organism>
<evidence type="ECO:0000256" key="5">
    <source>
        <dbReference type="SAM" id="Phobius"/>
    </source>
</evidence>
<evidence type="ECO:0000256" key="4">
    <source>
        <dbReference type="ARBA" id="ARBA00023136"/>
    </source>
</evidence>
<feature type="transmembrane region" description="Helical" evidence="5">
    <location>
        <begin position="172"/>
        <end position="192"/>
    </location>
</feature>
<feature type="transmembrane region" description="Helical" evidence="5">
    <location>
        <begin position="213"/>
        <end position="241"/>
    </location>
</feature>